<accession>A0ACB7X6S4</accession>
<reference evidence="1 2" key="1">
    <citation type="journal article" date="2021" name="Hortic Res">
        <title>High-quality reference genome and annotation aids understanding of berry development for evergreen blueberry (Vaccinium darrowii).</title>
        <authorList>
            <person name="Yu J."/>
            <person name="Hulse-Kemp A.M."/>
            <person name="Babiker E."/>
            <person name="Staton M."/>
        </authorList>
    </citation>
    <scope>NUCLEOTIDE SEQUENCE [LARGE SCALE GENOMIC DNA]</scope>
    <source>
        <strain evidence="2">cv. NJ 8807/NJ 8810</strain>
        <tissue evidence="1">Young leaf</tissue>
    </source>
</reference>
<name>A0ACB7X6S4_9ERIC</name>
<keyword evidence="2" id="KW-1185">Reference proteome</keyword>
<comment type="caution">
    <text evidence="1">The sequence shown here is derived from an EMBL/GenBank/DDBJ whole genome shotgun (WGS) entry which is preliminary data.</text>
</comment>
<dbReference type="Proteomes" id="UP000828048">
    <property type="component" value="Chromosome 6"/>
</dbReference>
<evidence type="ECO:0000313" key="2">
    <source>
        <dbReference type="Proteomes" id="UP000828048"/>
    </source>
</evidence>
<gene>
    <name evidence="1" type="ORF">Vadar_001422</name>
</gene>
<protein>
    <submittedName>
        <fullName evidence="1">Uncharacterized protein</fullName>
    </submittedName>
</protein>
<sequence length="525" mass="58382">MSRRYDSRTTIFSPEGRLYQVEYAMEAIGNAGTAIGILSKDGVVLVGEKKVTSKLLQTSTSTEKMYKIDDHVACAVAGIMSDANILINTARVQAQRYTFSYQEPMPVEQLVQSLCDTKQGYTQFGGLRPFGVSFLFAGWDKNYGFQLYMSDPSGNYGGWKAAAIGANNQAAQSMLKQDYKDEITREEAVQLALKVLSKTMDSTSLTSDKLELAEVFVSSGKVKYQVECEAQVKLNSEWRFGSSKADSHPFELLGGIVLIMGVVVLSAEPSFNMALLAKLRCITVDVTGTLIAYKGELGDYYCMAAKSAGLPCPDYKRVHEGFKLAYSDMAKKHPCFGHSDNMPNIVWWKTCVRDSFIRAGYEYDEETFEKVFKRIYATFGSSAPYTIFPDSQPFLRWARKNGLKVGLVSNAEYRYQDVILPALGLNQGSEWDFGVFSGLEGVEKPNPRIYEIALEKAGNIAPEETLHIGDSMRKDYIPAKSLGMHALLLDRFKTPDADNWRKSGAPVLDDLVAAQEWITSENRTS</sequence>
<organism evidence="1 2">
    <name type="scientific">Vaccinium darrowii</name>
    <dbReference type="NCBI Taxonomy" id="229202"/>
    <lineage>
        <taxon>Eukaryota</taxon>
        <taxon>Viridiplantae</taxon>
        <taxon>Streptophyta</taxon>
        <taxon>Embryophyta</taxon>
        <taxon>Tracheophyta</taxon>
        <taxon>Spermatophyta</taxon>
        <taxon>Magnoliopsida</taxon>
        <taxon>eudicotyledons</taxon>
        <taxon>Gunneridae</taxon>
        <taxon>Pentapetalae</taxon>
        <taxon>asterids</taxon>
        <taxon>Ericales</taxon>
        <taxon>Ericaceae</taxon>
        <taxon>Vaccinioideae</taxon>
        <taxon>Vaccinieae</taxon>
        <taxon>Vaccinium</taxon>
    </lineage>
</organism>
<evidence type="ECO:0000313" key="1">
    <source>
        <dbReference type="EMBL" id="KAH7836452.1"/>
    </source>
</evidence>
<dbReference type="EMBL" id="CM037156">
    <property type="protein sequence ID" value="KAH7836452.1"/>
    <property type="molecule type" value="Genomic_DNA"/>
</dbReference>
<proteinExistence type="predicted"/>